<keyword evidence="2" id="KW-1185">Reference proteome</keyword>
<dbReference type="AlphaFoldDB" id="A0A182Q9F1"/>
<dbReference type="Proteomes" id="UP000075886">
    <property type="component" value="Unassembled WGS sequence"/>
</dbReference>
<evidence type="ECO:0000313" key="2">
    <source>
        <dbReference type="Proteomes" id="UP000075886"/>
    </source>
</evidence>
<protein>
    <submittedName>
        <fullName evidence="1">Uncharacterized protein</fullName>
    </submittedName>
</protein>
<sequence>MVPPTSQQPAQSQLPLDFSVTMVNIKLNNVNVCMSPNGGSSNNNNNNNNNNISVMIGKGGNVMPAHVTDENTGSSLNGANISRPMSPSVLLTTTNSAVVQGTGSSNGSAMTSAFKVVTPRGKADGYFIRLQLPFRDFLMVPTDITTCLKRFLKVARKEAMDY</sequence>
<dbReference type="EnsemblMetazoa" id="AFAF005672-RA">
    <property type="protein sequence ID" value="AFAF005672-PA"/>
    <property type="gene ID" value="AFAF005672"/>
</dbReference>
<reference evidence="2" key="1">
    <citation type="submission" date="2014-01" db="EMBL/GenBank/DDBJ databases">
        <title>The Genome Sequence of Anopheles farauti FAR1 (V2).</title>
        <authorList>
            <consortium name="The Broad Institute Genomics Platform"/>
            <person name="Neafsey D.E."/>
            <person name="Besansky N."/>
            <person name="Howell P."/>
            <person name="Walton C."/>
            <person name="Young S.K."/>
            <person name="Zeng Q."/>
            <person name="Gargeya S."/>
            <person name="Fitzgerald M."/>
            <person name="Haas B."/>
            <person name="Abouelleil A."/>
            <person name="Allen A.W."/>
            <person name="Alvarado L."/>
            <person name="Arachchi H.M."/>
            <person name="Berlin A.M."/>
            <person name="Chapman S.B."/>
            <person name="Gainer-Dewar J."/>
            <person name="Goldberg J."/>
            <person name="Griggs A."/>
            <person name="Gujja S."/>
            <person name="Hansen M."/>
            <person name="Howarth C."/>
            <person name="Imamovic A."/>
            <person name="Ireland A."/>
            <person name="Larimer J."/>
            <person name="McCowan C."/>
            <person name="Murphy C."/>
            <person name="Pearson M."/>
            <person name="Poon T.W."/>
            <person name="Priest M."/>
            <person name="Roberts A."/>
            <person name="Saif S."/>
            <person name="Shea T."/>
            <person name="Sisk P."/>
            <person name="Sykes S."/>
            <person name="Wortman J."/>
            <person name="Nusbaum C."/>
            <person name="Birren B."/>
        </authorList>
    </citation>
    <scope>NUCLEOTIDE SEQUENCE [LARGE SCALE GENOMIC DNA]</scope>
    <source>
        <strain evidence="2">FAR1</strain>
    </source>
</reference>
<evidence type="ECO:0000313" key="1">
    <source>
        <dbReference type="EnsemblMetazoa" id="AFAF005672-PA"/>
    </source>
</evidence>
<dbReference type="EMBL" id="AXCN02000621">
    <property type="status" value="NOT_ANNOTATED_CDS"/>
    <property type="molecule type" value="Genomic_DNA"/>
</dbReference>
<name>A0A182Q9F1_9DIPT</name>
<reference evidence="1" key="2">
    <citation type="submission" date="2020-05" db="UniProtKB">
        <authorList>
            <consortium name="EnsemblMetazoa"/>
        </authorList>
    </citation>
    <scope>IDENTIFICATION</scope>
    <source>
        <strain evidence="1">FAR1</strain>
    </source>
</reference>
<dbReference type="VEuPathDB" id="VectorBase:AFAF005672"/>
<organism evidence="1 2">
    <name type="scientific">Anopheles farauti</name>
    <dbReference type="NCBI Taxonomy" id="69004"/>
    <lineage>
        <taxon>Eukaryota</taxon>
        <taxon>Metazoa</taxon>
        <taxon>Ecdysozoa</taxon>
        <taxon>Arthropoda</taxon>
        <taxon>Hexapoda</taxon>
        <taxon>Insecta</taxon>
        <taxon>Pterygota</taxon>
        <taxon>Neoptera</taxon>
        <taxon>Endopterygota</taxon>
        <taxon>Diptera</taxon>
        <taxon>Nematocera</taxon>
        <taxon>Culicoidea</taxon>
        <taxon>Culicidae</taxon>
        <taxon>Anophelinae</taxon>
        <taxon>Anopheles</taxon>
    </lineage>
</organism>
<accession>A0A182Q9F1</accession>
<proteinExistence type="predicted"/>